<dbReference type="PANTHER" id="PTHR45290">
    <property type="entry name" value="OS03G0300300 PROTEIN"/>
    <property type="match status" value="1"/>
</dbReference>
<dbReference type="GO" id="GO:0051225">
    <property type="term" value="P:spindle assembly"/>
    <property type="evidence" value="ECO:0007669"/>
    <property type="project" value="InterPro"/>
</dbReference>
<comment type="caution">
    <text evidence="1">The sequence shown here is derived from an EMBL/GenBank/DDBJ whole genome shotgun (WGS) entry which is preliminary data.</text>
</comment>
<dbReference type="InterPro" id="IPR029131">
    <property type="entry name" value="HAUS5"/>
</dbReference>
<dbReference type="SUPFAM" id="SSF50998">
    <property type="entry name" value="Quinoprotein alcohol dehydrogenase-like"/>
    <property type="match status" value="1"/>
</dbReference>
<evidence type="ECO:0008006" key="3">
    <source>
        <dbReference type="Google" id="ProtNLM"/>
    </source>
</evidence>
<dbReference type="PANTHER" id="PTHR45290:SF3">
    <property type="entry name" value="OS01G0649000 PROTEIN"/>
    <property type="match status" value="1"/>
</dbReference>
<protein>
    <recommendedName>
        <fullName evidence="3">Anaphase-promoting complex subunit 4 WD40 domain-containing protein</fullName>
    </recommendedName>
</protein>
<sequence length="215" mass="23542">MHPSLRFKKLRSFATDTGPLQHSSLYKNESISVIFQELQRRKENSTCLVALGTDDGEVFTINATSAELKWKSSGHYHSRIAALSFANKGRKLCAISIDGTTCEMNSETDDKILAASNTKIRVLTLDDGEELLKFSTDAGPVNHMFMLDDTNTIITYVFGDKNLHNAALLTARDPSAIPSICRVSAALQYPAGFEGSDTGLASVLESMEFCLKLRG</sequence>
<dbReference type="InterPro" id="IPR015943">
    <property type="entry name" value="WD40/YVTN_repeat-like_dom_sf"/>
</dbReference>
<dbReference type="Pfam" id="PF14817">
    <property type="entry name" value="HAUS5"/>
    <property type="match status" value="1"/>
</dbReference>
<dbReference type="InterPro" id="IPR011047">
    <property type="entry name" value="Quinoprotein_ADH-like_sf"/>
</dbReference>
<dbReference type="EMBL" id="CAKMRJ010003334">
    <property type="protein sequence ID" value="CAH1433315.1"/>
    <property type="molecule type" value="Genomic_DNA"/>
</dbReference>
<dbReference type="AlphaFoldDB" id="A0AAU9N2F4"/>
<proteinExistence type="predicted"/>
<gene>
    <name evidence="1" type="ORF">LVIROSA_LOCUS19910</name>
</gene>
<dbReference type="Proteomes" id="UP001157418">
    <property type="component" value="Unassembled WGS sequence"/>
</dbReference>
<dbReference type="GO" id="GO:0070652">
    <property type="term" value="C:HAUS complex"/>
    <property type="evidence" value="ECO:0007669"/>
    <property type="project" value="InterPro"/>
</dbReference>
<name>A0AAU9N2F4_9ASTR</name>
<evidence type="ECO:0000313" key="1">
    <source>
        <dbReference type="EMBL" id="CAH1433315.1"/>
    </source>
</evidence>
<keyword evidence="2" id="KW-1185">Reference proteome</keyword>
<accession>A0AAU9N2F4</accession>
<dbReference type="Gene3D" id="2.130.10.10">
    <property type="entry name" value="YVTN repeat-like/Quinoprotein amine dehydrogenase"/>
    <property type="match status" value="1"/>
</dbReference>
<reference evidence="1 2" key="1">
    <citation type="submission" date="2022-01" db="EMBL/GenBank/DDBJ databases">
        <authorList>
            <person name="Xiong W."/>
            <person name="Schranz E."/>
        </authorList>
    </citation>
    <scope>NUCLEOTIDE SEQUENCE [LARGE SCALE GENOMIC DNA]</scope>
</reference>
<organism evidence="1 2">
    <name type="scientific">Lactuca virosa</name>
    <dbReference type="NCBI Taxonomy" id="75947"/>
    <lineage>
        <taxon>Eukaryota</taxon>
        <taxon>Viridiplantae</taxon>
        <taxon>Streptophyta</taxon>
        <taxon>Embryophyta</taxon>
        <taxon>Tracheophyta</taxon>
        <taxon>Spermatophyta</taxon>
        <taxon>Magnoliopsida</taxon>
        <taxon>eudicotyledons</taxon>
        <taxon>Gunneridae</taxon>
        <taxon>Pentapetalae</taxon>
        <taxon>asterids</taxon>
        <taxon>campanulids</taxon>
        <taxon>Asterales</taxon>
        <taxon>Asteraceae</taxon>
        <taxon>Cichorioideae</taxon>
        <taxon>Cichorieae</taxon>
        <taxon>Lactucinae</taxon>
        <taxon>Lactuca</taxon>
    </lineage>
</organism>
<evidence type="ECO:0000313" key="2">
    <source>
        <dbReference type="Proteomes" id="UP001157418"/>
    </source>
</evidence>